<keyword evidence="7 14" id="KW-1133">Transmembrane helix</keyword>
<evidence type="ECO:0000256" key="1">
    <source>
        <dbReference type="ARBA" id="ARBA00001971"/>
    </source>
</evidence>
<proteinExistence type="inferred from homology"/>
<evidence type="ECO:0000256" key="11">
    <source>
        <dbReference type="ARBA" id="ARBA00023136"/>
    </source>
</evidence>
<evidence type="ECO:0000256" key="3">
    <source>
        <dbReference type="ARBA" id="ARBA00010617"/>
    </source>
</evidence>
<keyword evidence="11 14" id="KW-0472">Membrane</keyword>
<reference evidence="15" key="1">
    <citation type="submission" date="2023-04" db="EMBL/GenBank/DDBJ databases">
        <authorList>
            <person name="Vijverberg K."/>
            <person name="Xiong W."/>
            <person name="Schranz E."/>
        </authorList>
    </citation>
    <scope>NUCLEOTIDE SEQUENCE</scope>
</reference>
<evidence type="ECO:0000256" key="14">
    <source>
        <dbReference type="SAM" id="Phobius"/>
    </source>
</evidence>
<evidence type="ECO:0008006" key="17">
    <source>
        <dbReference type="Google" id="ProtNLM"/>
    </source>
</evidence>
<keyword evidence="10 13" id="KW-0503">Monooxygenase</keyword>
<dbReference type="GO" id="GO:0004497">
    <property type="term" value="F:monooxygenase activity"/>
    <property type="evidence" value="ECO:0007669"/>
    <property type="project" value="UniProtKB-KW"/>
</dbReference>
<keyword evidence="8 13" id="KW-0560">Oxidoreductase</keyword>
<dbReference type="InterPro" id="IPR017972">
    <property type="entry name" value="Cyt_P450_CS"/>
</dbReference>
<evidence type="ECO:0000256" key="7">
    <source>
        <dbReference type="ARBA" id="ARBA00022989"/>
    </source>
</evidence>
<name>A0AA35ZHM5_LACSI</name>
<comment type="cofactor">
    <cofactor evidence="1 12">
        <name>heme</name>
        <dbReference type="ChEBI" id="CHEBI:30413"/>
    </cofactor>
</comment>
<evidence type="ECO:0000256" key="12">
    <source>
        <dbReference type="PIRSR" id="PIRSR602401-1"/>
    </source>
</evidence>
<comment type="subcellular location">
    <subcellularLocation>
        <location evidence="2">Membrane</location>
        <topology evidence="2">Single-pass membrane protein</topology>
    </subcellularLocation>
</comment>
<dbReference type="Gene3D" id="1.10.630.10">
    <property type="entry name" value="Cytochrome P450"/>
    <property type="match status" value="1"/>
</dbReference>
<dbReference type="FunFam" id="1.10.630.10:FF:000039">
    <property type="entry name" value="Cytochrome P450"/>
    <property type="match status" value="1"/>
</dbReference>
<dbReference type="PANTHER" id="PTHR47944:SF10">
    <property type="entry name" value="CYTOCHROME P450 98A9"/>
    <property type="match status" value="1"/>
</dbReference>
<evidence type="ECO:0000256" key="10">
    <source>
        <dbReference type="ARBA" id="ARBA00023033"/>
    </source>
</evidence>
<evidence type="ECO:0000256" key="9">
    <source>
        <dbReference type="ARBA" id="ARBA00023004"/>
    </source>
</evidence>
<keyword evidence="16" id="KW-1185">Reference proteome</keyword>
<evidence type="ECO:0000256" key="4">
    <source>
        <dbReference type="ARBA" id="ARBA00022617"/>
    </source>
</evidence>
<evidence type="ECO:0000256" key="5">
    <source>
        <dbReference type="ARBA" id="ARBA00022692"/>
    </source>
</evidence>
<dbReference type="PRINTS" id="PR00385">
    <property type="entry name" value="P450"/>
</dbReference>
<feature type="binding site" description="axial binding residue" evidence="12">
    <location>
        <position position="461"/>
    </location>
    <ligand>
        <name>heme</name>
        <dbReference type="ChEBI" id="CHEBI:30413"/>
    </ligand>
    <ligandPart>
        <name>Fe</name>
        <dbReference type="ChEBI" id="CHEBI:18248"/>
    </ligandPart>
</feature>
<keyword evidence="9 12" id="KW-0408">Iron</keyword>
<dbReference type="InterPro" id="IPR036396">
    <property type="entry name" value="Cyt_P450_sf"/>
</dbReference>
<evidence type="ECO:0000256" key="13">
    <source>
        <dbReference type="RuleBase" id="RU000461"/>
    </source>
</evidence>
<evidence type="ECO:0000313" key="15">
    <source>
        <dbReference type="EMBL" id="CAI9291847.1"/>
    </source>
</evidence>
<keyword evidence="5 14" id="KW-0812">Transmembrane</keyword>
<dbReference type="GO" id="GO:0016020">
    <property type="term" value="C:membrane"/>
    <property type="evidence" value="ECO:0007669"/>
    <property type="project" value="UniProtKB-SubCell"/>
</dbReference>
<evidence type="ECO:0000256" key="2">
    <source>
        <dbReference type="ARBA" id="ARBA00004167"/>
    </source>
</evidence>
<dbReference type="InterPro" id="IPR001128">
    <property type="entry name" value="Cyt_P450"/>
</dbReference>
<protein>
    <recommendedName>
        <fullName evidence="17">Cytochrome P450</fullName>
    </recommendedName>
</protein>
<dbReference type="InterPro" id="IPR002401">
    <property type="entry name" value="Cyt_P450_E_grp-I"/>
</dbReference>
<dbReference type="SUPFAM" id="SSF48264">
    <property type="entry name" value="Cytochrome P450"/>
    <property type="match status" value="1"/>
</dbReference>
<dbReference type="PROSITE" id="PS00086">
    <property type="entry name" value="CYTOCHROME_P450"/>
    <property type="match status" value="1"/>
</dbReference>
<feature type="transmembrane region" description="Helical" evidence="14">
    <location>
        <begin position="27"/>
        <end position="53"/>
    </location>
</feature>
<evidence type="ECO:0000256" key="6">
    <source>
        <dbReference type="ARBA" id="ARBA00022723"/>
    </source>
</evidence>
<dbReference type="Proteomes" id="UP001177003">
    <property type="component" value="Chromosome 6"/>
</dbReference>
<sequence>MSLKEHDIIVAPLFTNELKLMSLFPTLGFLTSSSMVIEVLSLSITLIIIIFTLHRQLGQNLPPGPRPWPIVGNMYQIRPNDFRLLTKWSHIYGPITSFQIGSSICISVSNPHLAKEVLKNHDQQLANRHRTIGIVRFSRNGDDLTWADYGSQFVKLKKLCVVELFSLKNLEAHRPTRENDVSVMIDSINKDYCGKVLVVKNYLKKTVFNIIARMLFGNSLVSYNGELNAILEAQFRSKVSLGVVEEVSWLRCLSWLKDNENKWIGSRNHRFFQAIIIQKKENQNSSPHHNNLSFLDALLSRREEYNLSDNTISGLLWDMVTAGIDTIVAALEWAMVELLINPTVKRKAQEELDRVIGFGEVMTESYIPNLPYLTCVVKETLRLHPPTPLMLPHQATTNLKIESYGVPKGSRVYVNVWAIGRDPHAWKQPLVFQPERFLEEDVDIKGHDFRLLAFGSGRRMCPGAQLGMNMVSLMLGSILHRFEWSLPEGFRAEEVDMVEMLGIVAYKKIPLEVVPTPRLPMHGSNKDDY</sequence>
<gene>
    <name evidence="15" type="ORF">LSALG_LOCUS30958</name>
</gene>
<dbReference type="GO" id="GO:0020037">
    <property type="term" value="F:heme binding"/>
    <property type="evidence" value="ECO:0007669"/>
    <property type="project" value="InterPro"/>
</dbReference>
<dbReference type="AlphaFoldDB" id="A0AA35ZHM5"/>
<evidence type="ECO:0000313" key="16">
    <source>
        <dbReference type="Proteomes" id="UP001177003"/>
    </source>
</evidence>
<keyword evidence="6 12" id="KW-0479">Metal-binding</keyword>
<dbReference type="GO" id="GO:0005506">
    <property type="term" value="F:iron ion binding"/>
    <property type="evidence" value="ECO:0007669"/>
    <property type="project" value="InterPro"/>
</dbReference>
<dbReference type="GO" id="GO:0016705">
    <property type="term" value="F:oxidoreductase activity, acting on paired donors, with incorporation or reduction of molecular oxygen"/>
    <property type="evidence" value="ECO:0007669"/>
    <property type="project" value="InterPro"/>
</dbReference>
<organism evidence="15 16">
    <name type="scientific">Lactuca saligna</name>
    <name type="common">Willowleaf lettuce</name>
    <dbReference type="NCBI Taxonomy" id="75948"/>
    <lineage>
        <taxon>Eukaryota</taxon>
        <taxon>Viridiplantae</taxon>
        <taxon>Streptophyta</taxon>
        <taxon>Embryophyta</taxon>
        <taxon>Tracheophyta</taxon>
        <taxon>Spermatophyta</taxon>
        <taxon>Magnoliopsida</taxon>
        <taxon>eudicotyledons</taxon>
        <taxon>Gunneridae</taxon>
        <taxon>Pentapetalae</taxon>
        <taxon>asterids</taxon>
        <taxon>campanulids</taxon>
        <taxon>Asterales</taxon>
        <taxon>Asteraceae</taxon>
        <taxon>Cichorioideae</taxon>
        <taxon>Cichorieae</taxon>
        <taxon>Lactucinae</taxon>
        <taxon>Lactuca</taxon>
    </lineage>
</organism>
<evidence type="ECO:0000256" key="8">
    <source>
        <dbReference type="ARBA" id="ARBA00023002"/>
    </source>
</evidence>
<keyword evidence="4 12" id="KW-0349">Heme</keyword>
<dbReference type="EMBL" id="OX465082">
    <property type="protein sequence ID" value="CAI9291847.1"/>
    <property type="molecule type" value="Genomic_DNA"/>
</dbReference>
<comment type="similarity">
    <text evidence="3 13">Belongs to the cytochrome P450 family.</text>
</comment>
<dbReference type="PANTHER" id="PTHR47944">
    <property type="entry name" value="CYTOCHROME P450 98A9"/>
    <property type="match status" value="1"/>
</dbReference>
<accession>A0AA35ZHM5</accession>
<dbReference type="PRINTS" id="PR00463">
    <property type="entry name" value="EP450I"/>
</dbReference>
<dbReference type="Pfam" id="PF00067">
    <property type="entry name" value="p450"/>
    <property type="match status" value="1"/>
</dbReference>